<evidence type="ECO:0000313" key="2">
    <source>
        <dbReference type="EMBL" id="CAB4688547.1"/>
    </source>
</evidence>
<name>A0A6J6NQC2_9ZZZZ</name>
<accession>A0A6J6NQC2</accession>
<reference evidence="2" key="1">
    <citation type="submission" date="2020-05" db="EMBL/GenBank/DDBJ databases">
        <authorList>
            <person name="Chiriac C."/>
            <person name="Salcher M."/>
            <person name="Ghai R."/>
            <person name="Kavagutti S V."/>
        </authorList>
    </citation>
    <scope>NUCLEOTIDE SEQUENCE</scope>
</reference>
<dbReference type="AlphaFoldDB" id="A0A6J6NQC2"/>
<keyword evidence="1" id="KW-1133">Transmembrane helix</keyword>
<evidence type="ECO:0000256" key="1">
    <source>
        <dbReference type="SAM" id="Phobius"/>
    </source>
</evidence>
<proteinExistence type="predicted"/>
<protein>
    <submittedName>
        <fullName evidence="2">Unannotated protein</fullName>
    </submittedName>
</protein>
<gene>
    <name evidence="2" type="ORF">UFOPK2576_00282</name>
</gene>
<dbReference type="Pfam" id="PF14155">
    <property type="entry name" value="DUF4307"/>
    <property type="match status" value="1"/>
</dbReference>
<feature type="transmembrane region" description="Helical" evidence="1">
    <location>
        <begin position="14"/>
        <end position="33"/>
    </location>
</feature>
<keyword evidence="1" id="KW-0812">Transmembrane</keyword>
<dbReference type="InterPro" id="IPR025443">
    <property type="entry name" value="DUF4307"/>
</dbReference>
<organism evidence="2">
    <name type="scientific">freshwater metagenome</name>
    <dbReference type="NCBI Taxonomy" id="449393"/>
    <lineage>
        <taxon>unclassified sequences</taxon>
        <taxon>metagenomes</taxon>
        <taxon>ecological metagenomes</taxon>
    </lineage>
</organism>
<dbReference type="EMBL" id="CAEZXQ010000022">
    <property type="protein sequence ID" value="CAB4688547.1"/>
    <property type="molecule type" value="Genomic_DNA"/>
</dbReference>
<keyword evidence="1" id="KW-0472">Membrane</keyword>
<sequence length="122" mass="13426">MQRYGIKPAHSKRYLLNGFLVLVVASWFIWSGYNAANPAVRSDLISFKTIDDRSISLTYSIQVRDPNIDHSCSLIARDLEKNTVGEVSDLMPVGSLLSGKNQRTVVISTRLPAVNAGISSCE</sequence>